<gene>
    <name evidence="2" type="ORF">CRV08_08780</name>
</gene>
<feature type="transmembrane region" description="Helical" evidence="1">
    <location>
        <begin position="58"/>
        <end position="82"/>
    </location>
</feature>
<proteinExistence type="predicted"/>
<protein>
    <recommendedName>
        <fullName evidence="4">Copper resistance protein D domain-containing protein</fullName>
    </recommendedName>
</protein>
<reference evidence="2 3" key="1">
    <citation type="submission" date="2017-10" db="EMBL/GenBank/DDBJ databases">
        <title>Genomics of the genus Arcobacter.</title>
        <authorList>
            <person name="Perez-Cataluna A."/>
            <person name="Figueras M.J."/>
        </authorList>
    </citation>
    <scope>NUCLEOTIDE SEQUENCE [LARGE SCALE GENOMIC DNA]</scope>
    <source>
        <strain evidence="2 3">CECT 8993</strain>
    </source>
</reference>
<dbReference type="EMBL" id="PDKJ01000007">
    <property type="protein sequence ID" value="RXJ67901.1"/>
    <property type="molecule type" value="Genomic_DNA"/>
</dbReference>
<keyword evidence="1" id="KW-0472">Membrane</keyword>
<feature type="transmembrane region" description="Helical" evidence="1">
    <location>
        <begin position="88"/>
        <end position="109"/>
    </location>
</feature>
<feature type="transmembrane region" description="Helical" evidence="1">
    <location>
        <begin position="137"/>
        <end position="154"/>
    </location>
</feature>
<sequence length="159" mass="18056">MENLFHNFSSIIVFFHVFSAVIWVGGMIAIRFAVHYSMQEIEEPKVKIGRTLENLRRFFNMVIPSIVLLLLTAIIMIVALGFKGTPLYSFVIAKEAIWTVMTLVFIIIFRKRKNAQAAFDEGNITLAKDNLVPIAKYFIPLNIVLGLVAIYFGITLRGM</sequence>
<evidence type="ECO:0008006" key="4">
    <source>
        <dbReference type="Google" id="ProtNLM"/>
    </source>
</evidence>
<evidence type="ECO:0000313" key="3">
    <source>
        <dbReference type="Proteomes" id="UP000290172"/>
    </source>
</evidence>
<feature type="transmembrane region" description="Helical" evidence="1">
    <location>
        <begin position="12"/>
        <end position="37"/>
    </location>
</feature>
<dbReference type="RefSeq" id="WP_128981193.1">
    <property type="nucleotide sequence ID" value="NZ_PDKJ01000007.1"/>
</dbReference>
<keyword evidence="1" id="KW-1133">Transmembrane helix</keyword>
<organism evidence="2 3">
    <name type="scientific">Halarcobacter ebronensis</name>
    <dbReference type="NCBI Taxonomy" id="1462615"/>
    <lineage>
        <taxon>Bacteria</taxon>
        <taxon>Pseudomonadati</taxon>
        <taxon>Campylobacterota</taxon>
        <taxon>Epsilonproteobacteria</taxon>
        <taxon>Campylobacterales</taxon>
        <taxon>Arcobacteraceae</taxon>
        <taxon>Halarcobacter</taxon>
    </lineage>
</organism>
<name>A0A4Q0YGK8_9BACT</name>
<comment type="caution">
    <text evidence="2">The sequence shown here is derived from an EMBL/GenBank/DDBJ whole genome shotgun (WGS) entry which is preliminary data.</text>
</comment>
<dbReference type="Proteomes" id="UP000290172">
    <property type="component" value="Unassembled WGS sequence"/>
</dbReference>
<dbReference type="AlphaFoldDB" id="A0A4Q0YGK8"/>
<accession>A0A4Q0YGK8</accession>
<evidence type="ECO:0000256" key="1">
    <source>
        <dbReference type="SAM" id="Phobius"/>
    </source>
</evidence>
<keyword evidence="1" id="KW-0812">Transmembrane</keyword>
<evidence type="ECO:0000313" key="2">
    <source>
        <dbReference type="EMBL" id="RXJ67901.1"/>
    </source>
</evidence>